<feature type="signal peptide" evidence="2">
    <location>
        <begin position="1"/>
        <end position="18"/>
    </location>
</feature>
<gene>
    <name evidence="3" type="ORF">CTEN210_00057</name>
</gene>
<keyword evidence="2" id="KW-0732">Signal</keyword>
<feature type="compositionally biased region" description="Basic and acidic residues" evidence="1">
    <location>
        <begin position="194"/>
        <end position="203"/>
    </location>
</feature>
<dbReference type="AlphaFoldDB" id="A0AAD3CDE7"/>
<name>A0AAD3CDE7_9STRA</name>
<feature type="region of interest" description="Disordered" evidence="1">
    <location>
        <begin position="175"/>
        <end position="203"/>
    </location>
</feature>
<evidence type="ECO:0000313" key="3">
    <source>
        <dbReference type="EMBL" id="GFH43584.1"/>
    </source>
</evidence>
<comment type="caution">
    <text evidence="3">The sequence shown here is derived from an EMBL/GenBank/DDBJ whole genome shotgun (WGS) entry which is preliminary data.</text>
</comment>
<organism evidence="3 4">
    <name type="scientific">Chaetoceros tenuissimus</name>
    <dbReference type="NCBI Taxonomy" id="426638"/>
    <lineage>
        <taxon>Eukaryota</taxon>
        <taxon>Sar</taxon>
        <taxon>Stramenopiles</taxon>
        <taxon>Ochrophyta</taxon>
        <taxon>Bacillariophyta</taxon>
        <taxon>Coscinodiscophyceae</taxon>
        <taxon>Chaetocerotophycidae</taxon>
        <taxon>Chaetocerotales</taxon>
        <taxon>Chaetocerotaceae</taxon>
        <taxon>Chaetoceros</taxon>
    </lineage>
</organism>
<proteinExistence type="predicted"/>
<evidence type="ECO:0000313" key="4">
    <source>
        <dbReference type="Proteomes" id="UP001054902"/>
    </source>
</evidence>
<feature type="chain" id="PRO_5042270888" evidence="2">
    <location>
        <begin position="19"/>
        <end position="203"/>
    </location>
</feature>
<evidence type="ECO:0000256" key="2">
    <source>
        <dbReference type="SAM" id="SignalP"/>
    </source>
</evidence>
<sequence>MLAYNFLLLASLLSISSAFAPHHTSALNTMQPTRQLPLFAETVSQGDITTAADDDEEWVEEEYEDLTEQDFYGSEWKVGTLMDGSKKIDETWCRCAVKDGQFIAIWGDGAEGKWAFDAGSQFFSITKDSWGGWLGKKIWAGTVDDYYFMDGTVRGWGPISPASVVGQWQMKRLGVDPEEAGSAPWFETDDEDDKKEQESSEEA</sequence>
<keyword evidence="4" id="KW-1185">Reference proteome</keyword>
<protein>
    <submittedName>
        <fullName evidence="3">Uncharacterized protein</fullName>
    </submittedName>
</protein>
<reference evidence="3 4" key="1">
    <citation type="journal article" date="2021" name="Sci. Rep.">
        <title>The genome of the diatom Chaetoceros tenuissimus carries an ancient integrated fragment of an extant virus.</title>
        <authorList>
            <person name="Hongo Y."/>
            <person name="Kimura K."/>
            <person name="Takaki Y."/>
            <person name="Yoshida Y."/>
            <person name="Baba S."/>
            <person name="Kobayashi G."/>
            <person name="Nagasaki K."/>
            <person name="Hano T."/>
            <person name="Tomaru Y."/>
        </authorList>
    </citation>
    <scope>NUCLEOTIDE SEQUENCE [LARGE SCALE GENOMIC DNA]</scope>
    <source>
        <strain evidence="3 4">NIES-3715</strain>
    </source>
</reference>
<accession>A0AAD3CDE7</accession>
<dbReference type="EMBL" id="BLLK01000012">
    <property type="protein sequence ID" value="GFH43584.1"/>
    <property type="molecule type" value="Genomic_DNA"/>
</dbReference>
<dbReference type="Proteomes" id="UP001054902">
    <property type="component" value="Unassembled WGS sequence"/>
</dbReference>
<evidence type="ECO:0000256" key="1">
    <source>
        <dbReference type="SAM" id="MobiDB-lite"/>
    </source>
</evidence>